<accession>A0A084XUF5</accession>
<protein>
    <submittedName>
        <fullName evidence="1">Uncharacterized protein</fullName>
    </submittedName>
</protein>
<evidence type="ECO:0000313" key="1">
    <source>
        <dbReference type="EMBL" id="KFB66099.1"/>
    </source>
</evidence>
<reference evidence="1 2" key="1">
    <citation type="submission" date="2014-07" db="EMBL/GenBank/DDBJ databases">
        <title>Expanding our view of genomic diversity in Candidatus Accumulibacter clades.</title>
        <authorList>
            <person name="Skennerton C.T."/>
            <person name="Barr J.J."/>
            <person name="Slater F.R."/>
            <person name="Bond P.L."/>
            <person name="Tyson G.W."/>
        </authorList>
    </citation>
    <scope>NUCLEOTIDE SEQUENCE [LARGE SCALE GENOMIC DNA]</scope>
    <source>
        <strain evidence="2">SK-01</strain>
    </source>
</reference>
<sequence>MCDVAAAGQGVGLFAAGNATAAVGRFAGYAHQAQRFAGDADLLLFQVFEATGKAGEGGLCGWVGSDHACTAGSLQRVDDARARGRVDGDESAAGILLPKIVSDRQGHLAAAALDAAMRIEANLQQAESLGVFPGLADTDGVAVAVADDRRVGAGRSVDSDRRKIAEQGMRVATDDHVHVTELRGHCHIGCVALVGKQNDVADALRAQSFDVFLRTGDLVCEARAR</sequence>
<proteinExistence type="predicted"/>
<organism evidence="1 2">
    <name type="scientific">Candidatus Accumulibacter vicinus</name>
    <dbReference type="NCBI Taxonomy" id="2954382"/>
    <lineage>
        <taxon>Bacteria</taxon>
        <taxon>Pseudomonadati</taxon>
        <taxon>Pseudomonadota</taxon>
        <taxon>Betaproteobacteria</taxon>
        <taxon>Candidatus Accumulibacter</taxon>
    </lineage>
</organism>
<dbReference type="EMBL" id="JDSS02000051">
    <property type="protein sequence ID" value="KFB66099.1"/>
    <property type="molecule type" value="Genomic_DNA"/>
</dbReference>
<dbReference type="Proteomes" id="UP000019812">
    <property type="component" value="Unassembled WGS sequence"/>
</dbReference>
<dbReference type="AlphaFoldDB" id="A0A084XUF5"/>
<name>A0A084XUF5_9PROT</name>
<gene>
    <name evidence="1" type="ORF">CAPSK01_004594</name>
</gene>
<evidence type="ECO:0000313" key="2">
    <source>
        <dbReference type="Proteomes" id="UP000019812"/>
    </source>
</evidence>
<comment type="caution">
    <text evidence="1">The sequence shown here is derived from an EMBL/GenBank/DDBJ whole genome shotgun (WGS) entry which is preliminary data.</text>
</comment>